<name>A0A7I8D6S7_9BACL</name>
<dbReference type="GO" id="GO:0004601">
    <property type="term" value="F:peroxidase activity"/>
    <property type="evidence" value="ECO:0007669"/>
    <property type="project" value="UniProtKB-KW"/>
</dbReference>
<dbReference type="InterPro" id="IPR048328">
    <property type="entry name" value="Dyp_perox_C"/>
</dbReference>
<sequence>MGKLDQPISRREMFKMAAATGFGAALGLSGMRLFSSLETASMTRSENQFGRTNKVYSFYGSHQAGIDTPAQGHMVFAAFDVTAESRKELQDLLRTWSEAAARMCAGKQVGDHLTNRKLPPEDTGESVGLFPSGLSITIGFGPTLFNRDGMDRFGLAERYPTGLAEIPAMPGDALQPERSGGDICIQACADDPQIAFYAVRNLVRVSRGVAAVRWLQQGFLSTPQNQKGVAETPRNLFGFKDGTANIDTGNSQLMNQFVWVNGSDQPAWMQGGTYLVARRIRMLIEVWDRSSLDEQESTFGRTKLSGAGFGMKNEFDPVNPNFLPENSHVRLAHVEGTKILRRGYSYVDGIDPKTGQLDAGLFFISFQRNISEQFIPLLRRLAAHDALNEYTLHTSSAVFACPPGVREDGYIGETLFV</sequence>
<dbReference type="Pfam" id="PF20628">
    <property type="entry name" value="Dyp_perox_C"/>
    <property type="match status" value="1"/>
</dbReference>
<dbReference type="GO" id="GO:0033212">
    <property type="term" value="P:iron import into cell"/>
    <property type="evidence" value="ECO:0007669"/>
    <property type="project" value="InterPro"/>
</dbReference>
<dbReference type="AlphaFoldDB" id="A0A7I8D6S7"/>
<comment type="catalytic activity">
    <reaction evidence="12">
        <text>heme b + 2 H(+) = protoporphyrin IX + Fe(2+)</text>
        <dbReference type="Rhea" id="RHEA:22584"/>
        <dbReference type="ChEBI" id="CHEBI:15378"/>
        <dbReference type="ChEBI" id="CHEBI:29033"/>
        <dbReference type="ChEBI" id="CHEBI:57306"/>
        <dbReference type="ChEBI" id="CHEBI:60344"/>
        <dbReference type="EC" id="4.98.1.1"/>
    </reaction>
    <physiologicalReaction direction="left-to-right" evidence="12">
        <dbReference type="Rhea" id="RHEA:22585"/>
    </physiologicalReaction>
</comment>
<evidence type="ECO:0000256" key="8">
    <source>
        <dbReference type="ARBA" id="ARBA00023239"/>
    </source>
</evidence>
<evidence type="ECO:0000256" key="13">
    <source>
        <dbReference type="RuleBase" id="RU365017"/>
    </source>
</evidence>
<dbReference type="GO" id="GO:0030313">
    <property type="term" value="C:cell envelope"/>
    <property type="evidence" value="ECO:0007669"/>
    <property type="project" value="UniProtKB-SubCell"/>
</dbReference>
<dbReference type="GO" id="GO:0020037">
    <property type="term" value="F:heme binding"/>
    <property type="evidence" value="ECO:0007669"/>
    <property type="project" value="InterPro"/>
</dbReference>
<dbReference type="NCBIfam" id="TIGR01413">
    <property type="entry name" value="Dyp_perox_fam"/>
    <property type="match status" value="1"/>
</dbReference>
<dbReference type="PANTHER" id="PTHR30521:SF4">
    <property type="entry name" value="DEFERROCHELATASE"/>
    <property type="match status" value="1"/>
</dbReference>
<evidence type="ECO:0000256" key="1">
    <source>
        <dbReference type="ARBA" id="ARBA00004196"/>
    </source>
</evidence>
<keyword evidence="5" id="KW-0732">Signal</keyword>
<comment type="subcellular location">
    <subcellularLocation>
        <location evidence="1">Cell envelope</location>
    </subcellularLocation>
</comment>
<dbReference type="PROSITE" id="PS51318">
    <property type="entry name" value="TAT"/>
    <property type="match status" value="1"/>
</dbReference>
<dbReference type="RefSeq" id="WP_200759791.1">
    <property type="nucleotide sequence ID" value="NZ_AP023366.1"/>
</dbReference>
<organism evidence="16 17">
    <name type="scientific">Effusibacillus dendaii</name>
    <dbReference type="NCBI Taxonomy" id="2743772"/>
    <lineage>
        <taxon>Bacteria</taxon>
        <taxon>Bacillati</taxon>
        <taxon>Bacillota</taxon>
        <taxon>Bacilli</taxon>
        <taxon>Bacillales</taxon>
        <taxon>Alicyclobacillaceae</taxon>
        <taxon>Effusibacillus</taxon>
    </lineage>
</organism>
<evidence type="ECO:0000256" key="9">
    <source>
        <dbReference type="ARBA" id="ARBA00025737"/>
    </source>
</evidence>
<dbReference type="InterPro" id="IPR011008">
    <property type="entry name" value="Dimeric_a/b-barrel"/>
</dbReference>
<proteinExistence type="inferred from homology"/>
<keyword evidence="17" id="KW-1185">Reference proteome</keyword>
<evidence type="ECO:0000256" key="10">
    <source>
        <dbReference type="ARBA" id="ARBA00033771"/>
    </source>
</evidence>
<dbReference type="InterPro" id="IPR006311">
    <property type="entry name" value="TAT_signal"/>
</dbReference>
<feature type="domain" description="Dyp-type peroxidase N-terminal" evidence="14">
    <location>
        <begin position="63"/>
        <end position="219"/>
    </location>
</feature>
<dbReference type="KEGG" id="eff:skT53_06920"/>
<comment type="similarity">
    <text evidence="9 13">Belongs to the DyP-type peroxidase family.</text>
</comment>
<feature type="domain" description="Dyp-type peroxidase C-terminal" evidence="15">
    <location>
        <begin position="232"/>
        <end position="405"/>
    </location>
</feature>
<evidence type="ECO:0000256" key="12">
    <source>
        <dbReference type="ARBA" id="ARBA00048856"/>
    </source>
</evidence>
<evidence type="ECO:0000259" key="14">
    <source>
        <dbReference type="Pfam" id="PF04261"/>
    </source>
</evidence>
<evidence type="ECO:0000256" key="3">
    <source>
        <dbReference type="ARBA" id="ARBA00022617"/>
    </source>
</evidence>
<dbReference type="GO" id="GO:0005829">
    <property type="term" value="C:cytosol"/>
    <property type="evidence" value="ECO:0007669"/>
    <property type="project" value="TreeGrafter"/>
</dbReference>
<evidence type="ECO:0000313" key="16">
    <source>
        <dbReference type="EMBL" id="BCJ85707.1"/>
    </source>
</evidence>
<dbReference type="EMBL" id="AP023366">
    <property type="protein sequence ID" value="BCJ85707.1"/>
    <property type="molecule type" value="Genomic_DNA"/>
</dbReference>
<dbReference type="Pfam" id="PF04261">
    <property type="entry name" value="Dyp_perox_N"/>
    <property type="match status" value="1"/>
</dbReference>
<evidence type="ECO:0000259" key="15">
    <source>
        <dbReference type="Pfam" id="PF20628"/>
    </source>
</evidence>
<keyword evidence="7 13" id="KW-0408">Iron</keyword>
<dbReference type="InterPro" id="IPR048327">
    <property type="entry name" value="Dyp_perox_N"/>
</dbReference>
<comment type="function">
    <text evidence="13">Involved in the recovery of exogenous heme iron. Extracts iron from heme while preserving the protoporphyrin ring intact.</text>
</comment>
<evidence type="ECO:0000256" key="7">
    <source>
        <dbReference type="ARBA" id="ARBA00023004"/>
    </source>
</evidence>
<protein>
    <recommendedName>
        <fullName evidence="10 13">Deferrochelatase</fullName>
        <ecNumber evidence="13">1.11.1.-</ecNumber>
    </recommendedName>
    <alternativeName>
        <fullName evidence="11 13">Peroxidase EfeB</fullName>
    </alternativeName>
</protein>
<evidence type="ECO:0000256" key="2">
    <source>
        <dbReference type="ARBA" id="ARBA00022559"/>
    </source>
</evidence>
<dbReference type="NCBIfam" id="TIGR01412">
    <property type="entry name" value="tat_substr_1"/>
    <property type="match status" value="1"/>
</dbReference>
<reference evidence="16 17" key="1">
    <citation type="submission" date="2020-08" db="EMBL/GenBank/DDBJ databases">
        <title>Complete Genome Sequence of Effusibacillus dendaii Strain skT53, Isolated from Farmland soil.</title>
        <authorList>
            <person name="Konishi T."/>
            <person name="Kawasaki H."/>
        </authorList>
    </citation>
    <scope>NUCLEOTIDE SEQUENCE [LARGE SCALE GENOMIC DNA]</scope>
    <source>
        <strain evidence="17">skT53</strain>
    </source>
</reference>
<gene>
    <name evidence="16" type="primary">efeN</name>
    <name evidence="16" type="ORF">skT53_06920</name>
</gene>
<keyword evidence="6 13" id="KW-0560">Oxidoreductase</keyword>
<keyword evidence="2 13" id="KW-0575">Peroxidase</keyword>
<keyword evidence="8" id="KW-0456">Lyase</keyword>
<evidence type="ECO:0000256" key="4">
    <source>
        <dbReference type="ARBA" id="ARBA00022723"/>
    </source>
</evidence>
<keyword evidence="4 13" id="KW-0479">Metal-binding</keyword>
<comment type="cofactor">
    <cofactor evidence="13">
        <name>heme b</name>
        <dbReference type="ChEBI" id="CHEBI:60344"/>
    </cofactor>
    <text evidence="13">Binds 1 heme b (iron(II)-protoporphyrin IX) group non-covalently per subunit.</text>
</comment>
<dbReference type="InterPro" id="IPR006314">
    <property type="entry name" value="Dyp_peroxidase"/>
</dbReference>
<dbReference type="SUPFAM" id="SSF54909">
    <property type="entry name" value="Dimeric alpha+beta barrel"/>
    <property type="match status" value="1"/>
</dbReference>
<keyword evidence="3 13" id="KW-0349">Heme</keyword>
<evidence type="ECO:0000256" key="11">
    <source>
        <dbReference type="ARBA" id="ARBA00033775"/>
    </source>
</evidence>
<dbReference type="EC" id="1.11.1.-" evidence="13"/>
<evidence type="ECO:0000256" key="6">
    <source>
        <dbReference type="ARBA" id="ARBA00023002"/>
    </source>
</evidence>
<dbReference type="PROSITE" id="PS51404">
    <property type="entry name" value="DYP_PEROXIDASE"/>
    <property type="match status" value="1"/>
</dbReference>
<evidence type="ECO:0000256" key="5">
    <source>
        <dbReference type="ARBA" id="ARBA00022729"/>
    </source>
</evidence>
<dbReference type="Proteomes" id="UP000593802">
    <property type="component" value="Chromosome"/>
</dbReference>
<dbReference type="GO" id="GO:0046872">
    <property type="term" value="F:metal ion binding"/>
    <property type="evidence" value="ECO:0007669"/>
    <property type="project" value="UniProtKB-KW"/>
</dbReference>
<evidence type="ECO:0000313" key="17">
    <source>
        <dbReference type="Proteomes" id="UP000593802"/>
    </source>
</evidence>
<dbReference type="GO" id="GO:0004325">
    <property type="term" value="F:ferrochelatase activity"/>
    <property type="evidence" value="ECO:0007669"/>
    <property type="project" value="UniProtKB-EC"/>
</dbReference>
<dbReference type="PANTHER" id="PTHR30521">
    <property type="entry name" value="DEFERROCHELATASE/PEROXIDASE"/>
    <property type="match status" value="1"/>
</dbReference>
<dbReference type="InterPro" id="IPR006313">
    <property type="entry name" value="EfeB/EfeN"/>
</dbReference>
<accession>A0A7I8D6S7</accession>